<sequence>MIKMKYNVLLTGATGFIGVHLLDVFLQKKEIEKIYLLCRTVDDENKLFRVEEAYEKFAIEGVHHLKSAKNIKVIEGDISLPQCGINHSDFQELCNEVDVIYHIAARVNHVRPYDVLKAPNVDSVNDMINMANTGKKKVINYASTLSAASKTDEYGNIVEDFPGDTMLNSEMGYLISKWEAERLLENFVKKGGKANIFRLGYISGHSKTGEAPFADNQFMLFMKSCIQLGYAPIFPGLMNFTPIDYTVSIIALTKYTIETGNVLNLFNYEGLINWRDIISWLNIRGFNIELMEYYQWQQKLIASGENNALYRFLPLYGAEDSYDKLLILWQEIDKFHYKKTKEATGMIDMTLPKLRYDLLDTYLAYLQKKDFLPMPI</sequence>
<keyword evidence="4" id="KW-0436">Ligase</keyword>
<evidence type="ECO:0000256" key="1">
    <source>
        <dbReference type="ARBA" id="ARBA00022450"/>
    </source>
</evidence>
<dbReference type="RefSeq" id="WP_244149869.1">
    <property type="nucleotide sequence ID" value="NZ_CAWMWP010000048.1"/>
</dbReference>
<dbReference type="Gene3D" id="3.40.50.720">
    <property type="entry name" value="NAD(P)-binding Rossmann-like Domain"/>
    <property type="match status" value="1"/>
</dbReference>
<gene>
    <name evidence="4" type="ORF">Xentx_02867</name>
</gene>
<comment type="caution">
    <text evidence="4">The sequence shown here is derived from an EMBL/GenBank/DDBJ whole genome shotgun (WGS) entry which is preliminary data.</text>
</comment>
<name>A0A1Q5TU51_9GAMM</name>
<dbReference type="InterPro" id="IPR013120">
    <property type="entry name" value="FAR_NAD-bd"/>
</dbReference>
<dbReference type="InterPro" id="IPR036291">
    <property type="entry name" value="NAD(P)-bd_dom_sf"/>
</dbReference>
<dbReference type="PANTHER" id="PTHR44845">
    <property type="entry name" value="CARRIER DOMAIN-CONTAINING PROTEIN"/>
    <property type="match status" value="1"/>
</dbReference>
<evidence type="ECO:0000313" key="5">
    <source>
        <dbReference type="Proteomes" id="UP000186277"/>
    </source>
</evidence>
<dbReference type="EMBL" id="MKGR01000024">
    <property type="protein sequence ID" value="OKP03720.1"/>
    <property type="molecule type" value="Genomic_DNA"/>
</dbReference>
<keyword evidence="1" id="KW-0596">Phosphopantetheine</keyword>
<keyword evidence="2" id="KW-0597">Phosphoprotein</keyword>
<evidence type="ECO:0000256" key="2">
    <source>
        <dbReference type="ARBA" id="ARBA00022553"/>
    </source>
</evidence>
<dbReference type="Pfam" id="PF07993">
    <property type="entry name" value="NAD_binding_4"/>
    <property type="match status" value="1"/>
</dbReference>
<protein>
    <submittedName>
        <fullName evidence="4">Fatty-acid-CoA ligase</fullName>
    </submittedName>
</protein>
<dbReference type="PANTHER" id="PTHR44845:SF6">
    <property type="entry name" value="BETA-ALANINE-ACTIVATING ENZYME"/>
    <property type="match status" value="1"/>
</dbReference>
<dbReference type="CDD" id="cd05235">
    <property type="entry name" value="SDR_e1"/>
    <property type="match status" value="1"/>
</dbReference>
<evidence type="ECO:0000313" key="4">
    <source>
        <dbReference type="EMBL" id="OKP03720.1"/>
    </source>
</evidence>
<dbReference type="GO" id="GO:0016874">
    <property type="term" value="F:ligase activity"/>
    <property type="evidence" value="ECO:0007669"/>
    <property type="project" value="UniProtKB-KW"/>
</dbReference>
<dbReference type="SUPFAM" id="SSF51735">
    <property type="entry name" value="NAD(P)-binding Rossmann-fold domains"/>
    <property type="match status" value="1"/>
</dbReference>
<proteinExistence type="predicted"/>
<accession>A0A1Q5TU51</accession>
<dbReference type="Proteomes" id="UP000186277">
    <property type="component" value="Unassembled WGS sequence"/>
</dbReference>
<feature type="domain" description="Thioester reductase (TE)" evidence="3">
    <location>
        <begin position="10"/>
        <end position="250"/>
    </location>
</feature>
<evidence type="ECO:0000259" key="3">
    <source>
        <dbReference type="Pfam" id="PF07993"/>
    </source>
</evidence>
<dbReference type="AlphaFoldDB" id="A0A1Q5TU51"/>
<dbReference type="InterPro" id="IPR010080">
    <property type="entry name" value="Thioester_reductase-like_dom"/>
</dbReference>
<reference evidence="4 5" key="1">
    <citation type="submission" date="2016-09" db="EMBL/GenBank/DDBJ databases">
        <title>Xenorhabdus thuongxuanensis sp. nov. and Xenorhabdus eapokensis sp. nov., isolated from Steinernema species.</title>
        <authorList>
            <person name="Kaempfer P."/>
            <person name="Tobias N.J."/>
            <person name="Phan Ke L."/>
            <person name="Bode H.B."/>
            <person name="Glaeser S.P."/>
        </authorList>
    </citation>
    <scope>NUCLEOTIDE SEQUENCE [LARGE SCALE GENOMIC DNA]</scope>
    <source>
        <strain evidence="4 5">30TX1</strain>
    </source>
</reference>
<keyword evidence="5" id="KW-1185">Reference proteome</keyword>
<dbReference type="NCBIfam" id="TIGR01746">
    <property type="entry name" value="Thioester-redct"/>
    <property type="match status" value="1"/>
</dbReference>
<organism evidence="4 5">
    <name type="scientific">Xenorhabdus thuongxuanensis</name>
    <dbReference type="NCBI Taxonomy" id="1873484"/>
    <lineage>
        <taxon>Bacteria</taxon>
        <taxon>Pseudomonadati</taxon>
        <taxon>Pseudomonadota</taxon>
        <taxon>Gammaproteobacteria</taxon>
        <taxon>Enterobacterales</taxon>
        <taxon>Morganellaceae</taxon>
        <taxon>Xenorhabdus</taxon>
    </lineage>
</organism>